<sequence>MLVRIPTHKRSEGQPTSKPTIIKKERKRNREKTALGKKAAAEIRKRKSAAKAKIEKKSAKKKEIKEGNKNLEGRRCAIALKEEKQHKKKRSCGGDSSSCDHSTRSAFRLHCTWLVPRTRASSDDVDGFLTLRWIHLKRGVVPGGRGPIEAALMCLIRSDFLAELKSLILTQDGQGYNKPLNLVPRGTQMPYSAAVDLVAGLGIPKFQYPQVSPHVLPVLSFLH</sequence>
<dbReference type="Proteomes" id="UP001060085">
    <property type="component" value="Linkage Group LG03"/>
</dbReference>
<evidence type="ECO:0000313" key="2">
    <source>
        <dbReference type="Proteomes" id="UP001060085"/>
    </source>
</evidence>
<reference evidence="2" key="1">
    <citation type="journal article" date="2023" name="Nat. Plants">
        <title>Single-cell RNA sequencing provides a high-resolution roadmap for understanding the multicellular compartmentation of specialized metabolism.</title>
        <authorList>
            <person name="Sun S."/>
            <person name="Shen X."/>
            <person name="Li Y."/>
            <person name="Li Y."/>
            <person name="Wang S."/>
            <person name="Li R."/>
            <person name="Zhang H."/>
            <person name="Shen G."/>
            <person name="Guo B."/>
            <person name="Wei J."/>
            <person name="Xu J."/>
            <person name="St-Pierre B."/>
            <person name="Chen S."/>
            <person name="Sun C."/>
        </authorList>
    </citation>
    <scope>NUCLEOTIDE SEQUENCE [LARGE SCALE GENOMIC DNA]</scope>
</reference>
<organism evidence="1 2">
    <name type="scientific">Catharanthus roseus</name>
    <name type="common">Madagascar periwinkle</name>
    <name type="synonym">Vinca rosea</name>
    <dbReference type="NCBI Taxonomy" id="4058"/>
    <lineage>
        <taxon>Eukaryota</taxon>
        <taxon>Viridiplantae</taxon>
        <taxon>Streptophyta</taxon>
        <taxon>Embryophyta</taxon>
        <taxon>Tracheophyta</taxon>
        <taxon>Spermatophyta</taxon>
        <taxon>Magnoliopsida</taxon>
        <taxon>eudicotyledons</taxon>
        <taxon>Gunneridae</taxon>
        <taxon>Pentapetalae</taxon>
        <taxon>asterids</taxon>
        <taxon>lamiids</taxon>
        <taxon>Gentianales</taxon>
        <taxon>Apocynaceae</taxon>
        <taxon>Rauvolfioideae</taxon>
        <taxon>Vinceae</taxon>
        <taxon>Catharanthinae</taxon>
        <taxon>Catharanthus</taxon>
    </lineage>
</organism>
<name>A0ACC0BKR2_CATRO</name>
<keyword evidence="2" id="KW-1185">Reference proteome</keyword>
<protein>
    <submittedName>
        <fullName evidence="1">Uncharacterized protein</fullName>
    </submittedName>
</protein>
<evidence type="ECO:0000313" key="1">
    <source>
        <dbReference type="EMBL" id="KAI5673193.1"/>
    </source>
</evidence>
<comment type="caution">
    <text evidence="1">The sequence shown here is derived from an EMBL/GenBank/DDBJ whole genome shotgun (WGS) entry which is preliminary data.</text>
</comment>
<accession>A0ACC0BKR2</accession>
<gene>
    <name evidence="1" type="ORF">M9H77_13557</name>
</gene>
<proteinExistence type="predicted"/>
<dbReference type="EMBL" id="CM044703">
    <property type="protein sequence ID" value="KAI5673193.1"/>
    <property type="molecule type" value="Genomic_DNA"/>
</dbReference>